<dbReference type="OrthoDB" id="1889663at2759"/>
<comment type="caution">
    <text evidence="1">The sequence shown here is derived from an EMBL/GenBank/DDBJ whole genome shotgun (WGS) entry which is preliminary data.</text>
</comment>
<organism evidence="1 2">
    <name type="scientific">Carex littledalei</name>
    <dbReference type="NCBI Taxonomy" id="544730"/>
    <lineage>
        <taxon>Eukaryota</taxon>
        <taxon>Viridiplantae</taxon>
        <taxon>Streptophyta</taxon>
        <taxon>Embryophyta</taxon>
        <taxon>Tracheophyta</taxon>
        <taxon>Spermatophyta</taxon>
        <taxon>Magnoliopsida</taxon>
        <taxon>Liliopsida</taxon>
        <taxon>Poales</taxon>
        <taxon>Cyperaceae</taxon>
        <taxon>Cyperoideae</taxon>
        <taxon>Cariceae</taxon>
        <taxon>Carex</taxon>
        <taxon>Carex subgen. Euthyceras</taxon>
    </lineage>
</organism>
<proteinExistence type="predicted"/>
<evidence type="ECO:0000313" key="1">
    <source>
        <dbReference type="EMBL" id="KAF3323129.1"/>
    </source>
</evidence>
<name>A0A833VG39_9POAL</name>
<dbReference type="AlphaFoldDB" id="A0A833VG39"/>
<protein>
    <submittedName>
        <fullName evidence="1">Uncharacterized protein</fullName>
    </submittedName>
</protein>
<keyword evidence="2" id="KW-1185">Reference proteome</keyword>
<evidence type="ECO:0000313" key="2">
    <source>
        <dbReference type="Proteomes" id="UP000623129"/>
    </source>
</evidence>
<dbReference type="EMBL" id="SWLB01000024">
    <property type="protein sequence ID" value="KAF3323129.1"/>
    <property type="molecule type" value="Genomic_DNA"/>
</dbReference>
<dbReference type="Proteomes" id="UP000623129">
    <property type="component" value="Unassembled WGS sequence"/>
</dbReference>
<accession>A0A833VG39</accession>
<dbReference type="PANTHER" id="PTHR36038">
    <property type="entry name" value="OS06G0102750 PROTEIN"/>
    <property type="match status" value="1"/>
</dbReference>
<reference evidence="1" key="1">
    <citation type="submission" date="2020-01" db="EMBL/GenBank/DDBJ databases">
        <title>Genome sequence of Kobresia littledalei, the first chromosome-level genome in the family Cyperaceae.</title>
        <authorList>
            <person name="Qu G."/>
        </authorList>
    </citation>
    <scope>NUCLEOTIDE SEQUENCE</scope>
    <source>
        <strain evidence="1">C.B.Clarke</strain>
        <tissue evidence="1">Leaf</tissue>
    </source>
</reference>
<sequence>MVGHKGETSVVGCKVLPLCAVMSAGSNSGESSDAGDQKIEGRKSEKRYGVNRMKELIRWAVAAKAQRVGARAWKVLNPQNREATKDLDDNRSSNSSKISFMWDVRSCASTSSVYTNRADQILVKNLSNLHSNLSNLSSDLNNSVPDQASKLSTQSVDCVRMGQWITTDSDFVVLEL</sequence>
<gene>
    <name evidence="1" type="ORF">FCM35_KLT13118</name>
</gene>
<dbReference type="PANTHER" id="PTHR36038:SF3">
    <property type="entry name" value="OVATE FAMILY PROTEIN"/>
    <property type="match status" value="1"/>
</dbReference>